<dbReference type="Pfam" id="PF01156">
    <property type="entry name" value="IU_nuc_hydro"/>
    <property type="match status" value="1"/>
</dbReference>
<evidence type="ECO:0000256" key="1">
    <source>
        <dbReference type="ARBA" id="ARBA00022801"/>
    </source>
</evidence>
<dbReference type="PANTHER" id="PTHR12304">
    <property type="entry name" value="INOSINE-URIDINE PREFERRING NUCLEOSIDE HYDROLASE"/>
    <property type="match status" value="1"/>
</dbReference>
<dbReference type="Proteomes" id="UP000320055">
    <property type="component" value="Unassembled WGS sequence"/>
</dbReference>
<evidence type="ECO:0000313" key="4">
    <source>
        <dbReference type="EMBL" id="VEP12658.1"/>
    </source>
</evidence>
<evidence type="ECO:0000313" key="5">
    <source>
        <dbReference type="Proteomes" id="UP000320055"/>
    </source>
</evidence>
<keyword evidence="1 4" id="KW-0378">Hydrolase</keyword>
<keyword evidence="5" id="KW-1185">Reference proteome</keyword>
<dbReference type="RefSeq" id="WP_144870729.1">
    <property type="nucleotide sequence ID" value="NZ_LR213910.1"/>
</dbReference>
<dbReference type="GO" id="GO:0006152">
    <property type="term" value="P:purine nucleoside catabolic process"/>
    <property type="evidence" value="ECO:0007669"/>
    <property type="project" value="TreeGrafter"/>
</dbReference>
<dbReference type="OrthoDB" id="9797882at2"/>
<dbReference type="InterPro" id="IPR023186">
    <property type="entry name" value="IUNH"/>
</dbReference>
<dbReference type="Gene3D" id="3.90.245.10">
    <property type="entry name" value="Ribonucleoside hydrolase-like"/>
    <property type="match status" value="1"/>
</dbReference>
<gene>
    <name evidence="4" type="ORF">H1P_1590012</name>
</gene>
<organism evidence="4 5">
    <name type="scientific">Hyella patelloides LEGE 07179</name>
    <dbReference type="NCBI Taxonomy" id="945734"/>
    <lineage>
        <taxon>Bacteria</taxon>
        <taxon>Bacillati</taxon>
        <taxon>Cyanobacteriota</taxon>
        <taxon>Cyanophyceae</taxon>
        <taxon>Pleurocapsales</taxon>
        <taxon>Hyellaceae</taxon>
        <taxon>Hyella</taxon>
    </lineage>
</organism>
<accession>A0A563VML2</accession>
<proteinExistence type="predicted"/>
<name>A0A563VML2_9CYAN</name>
<evidence type="ECO:0000256" key="2">
    <source>
        <dbReference type="ARBA" id="ARBA00023295"/>
    </source>
</evidence>
<dbReference type="InterPro" id="IPR001910">
    <property type="entry name" value="Inosine/uridine_hydrolase_dom"/>
</dbReference>
<dbReference type="EMBL" id="CAACVJ010000067">
    <property type="protein sequence ID" value="VEP12658.1"/>
    <property type="molecule type" value="Genomic_DNA"/>
</dbReference>
<sequence>MNQKLVLMDHDGAIDDFLAMMLMLTMPEVRPLGIVVTPADCYPKAAVSVTRKILDLMGKSEIAVAESIVRGINPFPPEFRRDCTIIDNFPILNEKGTIKTPLATATGTEFTISCLQNADAPVTLMITGPLTTIAEAIALQPEIVDKIQEIIWMGGALQVGGNVEKAFALEHDGTAEWNVFWDAISAKQIWDSAIPITLCPLDITNTVPVTTEFIKTLTQQRKYPLSDLAGMCYSLAIPQAYYCWDILATAYLARPEFYTVIEQETDIITTGSSQGRTILKSGGRKTQVMTEVEKSKFYDYLLKQFAI</sequence>
<keyword evidence="2" id="KW-0326">Glycosidase</keyword>
<reference evidence="4 5" key="1">
    <citation type="submission" date="2019-01" db="EMBL/GenBank/DDBJ databases">
        <authorList>
            <person name="Brito A."/>
        </authorList>
    </citation>
    <scope>NUCLEOTIDE SEQUENCE [LARGE SCALE GENOMIC DNA]</scope>
    <source>
        <strain evidence="4">1</strain>
    </source>
</reference>
<dbReference type="InterPro" id="IPR036452">
    <property type="entry name" value="Ribo_hydro-like"/>
</dbReference>
<dbReference type="GO" id="GO:0008477">
    <property type="term" value="F:purine nucleosidase activity"/>
    <property type="evidence" value="ECO:0007669"/>
    <property type="project" value="TreeGrafter"/>
</dbReference>
<dbReference type="GO" id="GO:0005829">
    <property type="term" value="C:cytosol"/>
    <property type="evidence" value="ECO:0007669"/>
    <property type="project" value="TreeGrafter"/>
</dbReference>
<dbReference type="SUPFAM" id="SSF53590">
    <property type="entry name" value="Nucleoside hydrolase"/>
    <property type="match status" value="1"/>
</dbReference>
<dbReference type="CDD" id="cd02647">
    <property type="entry name" value="nuc_hydro_TvIAG"/>
    <property type="match status" value="1"/>
</dbReference>
<dbReference type="AlphaFoldDB" id="A0A563VML2"/>
<protein>
    <submittedName>
        <fullName evidence="4">Inosine/uridine-preferring nucleoside hydrolase</fullName>
    </submittedName>
</protein>
<evidence type="ECO:0000259" key="3">
    <source>
        <dbReference type="Pfam" id="PF01156"/>
    </source>
</evidence>
<feature type="domain" description="Inosine/uridine-preferring nucleoside hydrolase" evidence="3">
    <location>
        <begin position="6"/>
        <end position="299"/>
    </location>
</feature>
<dbReference type="PANTHER" id="PTHR12304:SF46">
    <property type="entry name" value="INOSINE-ADENOSINE-GUANOSINE-NUCLEOSIDE HYDROLASE"/>
    <property type="match status" value="1"/>
</dbReference>